<dbReference type="InterPro" id="IPR000214">
    <property type="entry name" value="Znf_DNA_glyclase/AP_lyase"/>
</dbReference>
<dbReference type="Pfam" id="PF06827">
    <property type="entry name" value="zf-FPG_IleRS"/>
    <property type="match status" value="1"/>
</dbReference>
<dbReference type="AlphaFoldDB" id="A0A381Z455"/>
<dbReference type="SUPFAM" id="SSF81624">
    <property type="entry name" value="N-terminal domain of MutM-like DNA repair proteins"/>
    <property type="match status" value="1"/>
</dbReference>
<dbReference type="SMART" id="SM00898">
    <property type="entry name" value="Fapy_DNA_glyco"/>
    <property type="match status" value="1"/>
</dbReference>
<keyword evidence="9" id="KW-0862">Zinc</keyword>
<evidence type="ECO:0000256" key="7">
    <source>
        <dbReference type="ARBA" id="ARBA00022771"/>
    </source>
</evidence>
<dbReference type="SUPFAM" id="SSF46946">
    <property type="entry name" value="S13-like H2TH domain"/>
    <property type="match status" value="1"/>
</dbReference>
<evidence type="ECO:0000256" key="13">
    <source>
        <dbReference type="ARBA" id="ARBA00023268"/>
    </source>
</evidence>
<keyword evidence="13" id="KW-0511">Multifunctional enzyme</keyword>
<evidence type="ECO:0000259" key="17">
    <source>
        <dbReference type="PROSITE" id="PS51068"/>
    </source>
</evidence>
<dbReference type="InterPro" id="IPR035937">
    <property type="entry name" value="FPG_N"/>
</dbReference>
<dbReference type="NCBIfam" id="TIGR00577">
    <property type="entry name" value="fpg"/>
    <property type="match status" value="1"/>
</dbReference>
<protein>
    <recommendedName>
        <fullName evidence="19">Formamidopyrimidine-DNA glycosylase catalytic domain-containing protein</fullName>
    </recommendedName>
</protein>
<keyword evidence="7" id="KW-0863">Zinc-finger</keyword>
<evidence type="ECO:0008006" key="19">
    <source>
        <dbReference type="Google" id="ProtNLM"/>
    </source>
</evidence>
<dbReference type="InterPro" id="IPR015887">
    <property type="entry name" value="DNA_glyclase_Znf_dom_DNA_BS"/>
</dbReference>
<dbReference type="InterPro" id="IPR015886">
    <property type="entry name" value="H2TH_FPG"/>
</dbReference>
<feature type="domain" description="Formamidopyrimidine-DNA glycosylase catalytic" evidence="17">
    <location>
        <begin position="2"/>
        <end position="116"/>
    </location>
</feature>
<reference evidence="18" key="1">
    <citation type="submission" date="2018-05" db="EMBL/GenBank/DDBJ databases">
        <authorList>
            <person name="Lanie J.A."/>
            <person name="Ng W.-L."/>
            <person name="Kazmierczak K.M."/>
            <person name="Andrzejewski T.M."/>
            <person name="Davidsen T.M."/>
            <person name="Wayne K.J."/>
            <person name="Tettelin H."/>
            <person name="Glass J.I."/>
            <person name="Rusch D."/>
            <person name="Podicherti R."/>
            <person name="Tsui H.-C.T."/>
            <person name="Winkler M.E."/>
        </authorList>
    </citation>
    <scope>NUCLEOTIDE SEQUENCE</scope>
</reference>
<dbReference type="InterPro" id="IPR010979">
    <property type="entry name" value="Ribosomal_uS13-like_H2TH"/>
</dbReference>
<evidence type="ECO:0000256" key="4">
    <source>
        <dbReference type="ARBA" id="ARBA00011245"/>
    </source>
</evidence>
<evidence type="ECO:0000256" key="3">
    <source>
        <dbReference type="ARBA" id="ARBA00009409"/>
    </source>
</evidence>
<dbReference type="Gene3D" id="1.10.8.50">
    <property type="match status" value="1"/>
</dbReference>
<evidence type="ECO:0000256" key="6">
    <source>
        <dbReference type="ARBA" id="ARBA00022763"/>
    </source>
</evidence>
<organism evidence="18">
    <name type="scientific">marine metagenome</name>
    <dbReference type="NCBI Taxonomy" id="408172"/>
    <lineage>
        <taxon>unclassified sequences</taxon>
        <taxon>metagenomes</taxon>
        <taxon>ecological metagenomes</taxon>
    </lineage>
</organism>
<evidence type="ECO:0000256" key="15">
    <source>
        <dbReference type="ARBA" id="ARBA00044632"/>
    </source>
</evidence>
<comment type="similarity">
    <text evidence="3">Belongs to the FPG family.</text>
</comment>
<dbReference type="FunFam" id="1.10.8.50:FF:000003">
    <property type="entry name" value="Formamidopyrimidine-DNA glycosylase"/>
    <property type="match status" value="1"/>
</dbReference>
<dbReference type="CDD" id="cd08966">
    <property type="entry name" value="EcFpg-like_N"/>
    <property type="match status" value="1"/>
</dbReference>
<dbReference type="EMBL" id="UINC01019733">
    <property type="protein sequence ID" value="SVA83537.1"/>
    <property type="molecule type" value="Genomic_DNA"/>
</dbReference>
<dbReference type="GO" id="GO:0003684">
    <property type="term" value="F:damaged DNA binding"/>
    <property type="evidence" value="ECO:0007669"/>
    <property type="project" value="InterPro"/>
</dbReference>
<dbReference type="InterPro" id="IPR020629">
    <property type="entry name" value="FPG_Glyclase"/>
</dbReference>
<evidence type="ECO:0000256" key="11">
    <source>
        <dbReference type="ARBA" id="ARBA00023204"/>
    </source>
</evidence>
<keyword evidence="12" id="KW-0456">Lyase</keyword>
<dbReference type="PROSITE" id="PS01242">
    <property type="entry name" value="ZF_FPG_1"/>
    <property type="match status" value="1"/>
</dbReference>
<gene>
    <name evidence="18" type="ORF">METZ01_LOCUS136391</name>
</gene>
<evidence type="ECO:0000256" key="5">
    <source>
        <dbReference type="ARBA" id="ARBA00022723"/>
    </source>
</evidence>
<dbReference type="InterPro" id="IPR010663">
    <property type="entry name" value="Znf_FPG/IleRS"/>
</dbReference>
<dbReference type="HAMAP" id="MF_00103">
    <property type="entry name" value="Fapy_DNA_glycosyl"/>
    <property type="match status" value="1"/>
</dbReference>
<keyword evidence="6" id="KW-0227">DNA damage</keyword>
<comment type="subunit">
    <text evidence="4">Monomer.</text>
</comment>
<keyword evidence="11" id="KW-0234">DNA repair</keyword>
<dbReference type="Pfam" id="PF06831">
    <property type="entry name" value="H2TH"/>
    <property type="match status" value="1"/>
</dbReference>
<evidence type="ECO:0000256" key="10">
    <source>
        <dbReference type="ARBA" id="ARBA00023125"/>
    </source>
</evidence>
<dbReference type="PROSITE" id="PS51068">
    <property type="entry name" value="FPG_CAT"/>
    <property type="match status" value="1"/>
</dbReference>
<evidence type="ECO:0000256" key="1">
    <source>
        <dbReference type="ARBA" id="ARBA00001668"/>
    </source>
</evidence>
<dbReference type="PANTHER" id="PTHR22993">
    <property type="entry name" value="FORMAMIDOPYRIMIDINE-DNA GLYCOSYLASE"/>
    <property type="match status" value="1"/>
</dbReference>
<dbReference type="Gene3D" id="3.20.190.10">
    <property type="entry name" value="MutM-like, N-terminal"/>
    <property type="match status" value="1"/>
</dbReference>
<dbReference type="GO" id="GO:0008270">
    <property type="term" value="F:zinc ion binding"/>
    <property type="evidence" value="ECO:0007669"/>
    <property type="project" value="UniProtKB-KW"/>
</dbReference>
<comment type="cofactor">
    <cofactor evidence="2">
        <name>Zn(2+)</name>
        <dbReference type="ChEBI" id="CHEBI:29105"/>
    </cofactor>
</comment>
<evidence type="ECO:0000256" key="12">
    <source>
        <dbReference type="ARBA" id="ARBA00023239"/>
    </source>
</evidence>
<evidence type="ECO:0000259" key="16">
    <source>
        <dbReference type="PROSITE" id="PS51066"/>
    </source>
</evidence>
<dbReference type="PROSITE" id="PS51066">
    <property type="entry name" value="ZF_FPG_2"/>
    <property type="match status" value="1"/>
</dbReference>
<proteinExistence type="inferred from homology"/>
<dbReference type="GO" id="GO:0034039">
    <property type="term" value="F:8-oxo-7,8-dihydroguanine DNA N-glycosylase activity"/>
    <property type="evidence" value="ECO:0007669"/>
    <property type="project" value="TreeGrafter"/>
</dbReference>
<dbReference type="InterPro" id="IPR012319">
    <property type="entry name" value="FPG_cat"/>
</dbReference>
<accession>A0A381Z455</accession>
<keyword evidence="5" id="KW-0479">Metal-binding</keyword>
<evidence type="ECO:0000256" key="9">
    <source>
        <dbReference type="ARBA" id="ARBA00022833"/>
    </source>
</evidence>
<name>A0A381Z455_9ZZZZ</name>
<comment type="catalytic activity">
    <reaction evidence="1">
        <text>Hydrolysis of DNA containing ring-opened 7-methylguanine residues, releasing 2,6-diamino-4-hydroxy-5-(N-methyl)formamidopyrimidine.</text>
        <dbReference type="EC" id="3.2.2.23"/>
    </reaction>
</comment>
<keyword evidence="8" id="KW-0378">Hydrolase</keyword>
<keyword evidence="14" id="KW-0326">Glycosidase</keyword>
<dbReference type="NCBIfam" id="NF002211">
    <property type="entry name" value="PRK01103.1"/>
    <property type="match status" value="1"/>
</dbReference>
<dbReference type="GO" id="GO:0140078">
    <property type="term" value="F:class I DNA-(apurinic or apyrimidinic site) endonuclease activity"/>
    <property type="evidence" value="ECO:0007669"/>
    <property type="project" value="UniProtKB-EC"/>
</dbReference>
<dbReference type="SMART" id="SM01232">
    <property type="entry name" value="H2TH"/>
    <property type="match status" value="1"/>
</dbReference>
<dbReference type="PANTHER" id="PTHR22993:SF9">
    <property type="entry name" value="FORMAMIDOPYRIMIDINE-DNA GLYCOSYLASE"/>
    <property type="match status" value="1"/>
</dbReference>
<dbReference type="Pfam" id="PF01149">
    <property type="entry name" value="Fapy_DNA_glyco"/>
    <property type="match status" value="1"/>
</dbReference>
<sequence length="275" mass="30734">MPELPEVETVRRGLRPLEGATLERIIVRKCQLRRRVSVAALHNLAGGVVAPLGRRAKYLLIPMVNGGGMIIHLGMSGRLFMANPDDALDQHDHLLLWFKQSGATIELRFRDPRRFGSVTVLQQGDIREHPLLANLGPEPLGNEFTADYAFARSKRSRRPIKNALMDARFVVGIGNIYASEALWRAQINPKTAVCRISRRRWGKLVWAVQDVLGRAVSDGGTTLNDFFGASGDPGYFQTRLRAYGQRGEPCHRCGSMIRRISQAGRATYYCVSCQH</sequence>
<evidence type="ECO:0000256" key="8">
    <source>
        <dbReference type="ARBA" id="ARBA00022801"/>
    </source>
</evidence>
<evidence type="ECO:0000256" key="14">
    <source>
        <dbReference type="ARBA" id="ARBA00023295"/>
    </source>
</evidence>
<feature type="domain" description="FPG-type" evidence="16">
    <location>
        <begin position="241"/>
        <end position="275"/>
    </location>
</feature>
<evidence type="ECO:0000313" key="18">
    <source>
        <dbReference type="EMBL" id="SVA83537.1"/>
    </source>
</evidence>
<dbReference type="GO" id="GO:0006284">
    <property type="term" value="P:base-excision repair"/>
    <property type="evidence" value="ECO:0007669"/>
    <property type="project" value="InterPro"/>
</dbReference>
<keyword evidence="10" id="KW-0238">DNA-binding</keyword>
<comment type="catalytic activity">
    <reaction evidence="15">
        <text>2'-deoxyribonucleotide-(2'-deoxyribose 5'-phosphate)-2'-deoxyribonucleotide-DNA = a 3'-end 2'-deoxyribonucleotide-(2,3-dehydro-2,3-deoxyribose 5'-phosphate)-DNA + a 5'-end 5'-phospho-2'-deoxyribonucleoside-DNA + H(+)</text>
        <dbReference type="Rhea" id="RHEA:66592"/>
        <dbReference type="Rhea" id="RHEA-COMP:13180"/>
        <dbReference type="Rhea" id="RHEA-COMP:16897"/>
        <dbReference type="Rhea" id="RHEA-COMP:17067"/>
        <dbReference type="ChEBI" id="CHEBI:15378"/>
        <dbReference type="ChEBI" id="CHEBI:136412"/>
        <dbReference type="ChEBI" id="CHEBI:157695"/>
        <dbReference type="ChEBI" id="CHEBI:167181"/>
        <dbReference type="EC" id="4.2.99.18"/>
    </reaction>
</comment>
<dbReference type="SUPFAM" id="SSF57716">
    <property type="entry name" value="Glucocorticoid receptor-like (DNA-binding domain)"/>
    <property type="match status" value="1"/>
</dbReference>
<evidence type="ECO:0000256" key="2">
    <source>
        <dbReference type="ARBA" id="ARBA00001947"/>
    </source>
</evidence>